<name>A0A6P8IAY6_ACTTE</name>
<accession>A0A6P8IAY6</accession>
<evidence type="ECO:0000259" key="9">
    <source>
        <dbReference type="PROSITE" id="PS51195"/>
    </source>
</evidence>
<dbReference type="GO" id="GO:0003724">
    <property type="term" value="F:RNA helicase activity"/>
    <property type="evidence" value="ECO:0007669"/>
    <property type="project" value="UniProtKB-EC"/>
</dbReference>
<dbReference type="SMART" id="SM00490">
    <property type="entry name" value="HELICc"/>
    <property type="match status" value="1"/>
</dbReference>
<dbReference type="InterPro" id="IPR011545">
    <property type="entry name" value="DEAD/DEAH_box_helicase_dom"/>
</dbReference>
<evidence type="ECO:0000256" key="4">
    <source>
        <dbReference type="ARBA" id="ARBA00022806"/>
    </source>
</evidence>
<dbReference type="GO" id="GO:0003676">
    <property type="term" value="F:nucleic acid binding"/>
    <property type="evidence" value="ECO:0007669"/>
    <property type="project" value="InterPro"/>
</dbReference>
<sequence length="530" mass="59536">MAAAALKKCANIFTVNKLLVSIRMKSFRALGVNDIISNRLEKLGIVEPTEIQEKAIIKVSSGRNTIINAETGSGKTLCYLLPIVNKLINEPSLLDSPPHALILLPTVELCHQVAAVFKSIAEPDMYPSIVTRDSNLLVNRNYPVVMAMPSSLLSYNLDVLRHVRVVIADEADFLITSGGKDVWKLLNFFKYGKHLKKKSKYGSKFNQKSILRSDKRTDNKGIPDTTVSAQRQFLFVAATLPSRGKKASLNVLTKWLYEPEVVTTSIVHQTLPTLDMEYVRVTEDTKLKELLRVLNKLVCLEYENDTINAKKNSEILSGENLHSGNEKIECDKTSKNTDGNRKALRVLVFTNTAQQANKVFEFLSNSEDQLSIQQKSFIVNQNNSTQLNKGTLIDNYWQDKCAELHKDVAVEKRLDSLERFKSGELKVLVCTDIASRGLDIPDVSHVIQLDFASNAAYVLHRAGRTARAGAHGKVINFITTKDEDLARAIQACDDDPDTDYDSTFSRNRMFRRRIKRNVLPLADFIEYTSN</sequence>
<dbReference type="PANTHER" id="PTHR47959:SF1">
    <property type="entry name" value="ATP-DEPENDENT RNA HELICASE DBPA"/>
    <property type="match status" value="1"/>
</dbReference>
<dbReference type="PANTHER" id="PTHR47959">
    <property type="entry name" value="ATP-DEPENDENT RNA HELICASE RHLE-RELATED"/>
    <property type="match status" value="1"/>
</dbReference>
<evidence type="ECO:0000256" key="5">
    <source>
        <dbReference type="ARBA" id="ARBA00022840"/>
    </source>
</evidence>
<keyword evidence="4" id="KW-0347">Helicase</keyword>
<dbReference type="Pfam" id="PF00271">
    <property type="entry name" value="Helicase_C"/>
    <property type="match status" value="1"/>
</dbReference>
<dbReference type="GO" id="GO:0016787">
    <property type="term" value="F:hydrolase activity"/>
    <property type="evidence" value="ECO:0007669"/>
    <property type="project" value="UniProtKB-KW"/>
</dbReference>
<feature type="domain" description="Helicase ATP-binding" evidence="7">
    <location>
        <begin position="56"/>
        <end position="258"/>
    </location>
</feature>
<dbReference type="PROSITE" id="PS51195">
    <property type="entry name" value="Q_MOTIF"/>
    <property type="match status" value="1"/>
</dbReference>
<evidence type="ECO:0000256" key="1">
    <source>
        <dbReference type="ARBA" id="ARBA00012552"/>
    </source>
</evidence>
<dbReference type="Pfam" id="PF00270">
    <property type="entry name" value="DEAD"/>
    <property type="match status" value="1"/>
</dbReference>
<dbReference type="GO" id="GO:0005829">
    <property type="term" value="C:cytosol"/>
    <property type="evidence" value="ECO:0007669"/>
    <property type="project" value="TreeGrafter"/>
</dbReference>
<evidence type="ECO:0000256" key="6">
    <source>
        <dbReference type="PROSITE-ProRule" id="PRU00552"/>
    </source>
</evidence>
<dbReference type="InterPro" id="IPR014014">
    <property type="entry name" value="RNA_helicase_DEAD_Q_motif"/>
</dbReference>
<dbReference type="SMART" id="SM00487">
    <property type="entry name" value="DEXDc"/>
    <property type="match status" value="1"/>
</dbReference>
<dbReference type="KEGG" id="aten:116300599"/>
<dbReference type="EC" id="3.6.4.13" evidence="1"/>
<gene>
    <name evidence="11" type="primary">LOC116300599</name>
</gene>
<dbReference type="InterPro" id="IPR001650">
    <property type="entry name" value="Helicase_C-like"/>
</dbReference>
<feature type="short sequence motif" description="Q motif" evidence="6">
    <location>
        <begin position="25"/>
        <end position="53"/>
    </location>
</feature>
<dbReference type="OrthoDB" id="10256233at2759"/>
<evidence type="ECO:0000313" key="10">
    <source>
        <dbReference type="Proteomes" id="UP000515163"/>
    </source>
</evidence>
<feature type="domain" description="DEAD-box RNA helicase Q" evidence="9">
    <location>
        <begin position="25"/>
        <end position="53"/>
    </location>
</feature>
<dbReference type="PROSITE" id="PS51194">
    <property type="entry name" value="HELICASE_CTER"/>
    <property type="match status" value="1"/>
</dbReference>
<dbReference type="InterPro" id="IPR014001">
    <property type="entry name" value="Helicase_ATP-bd"/>
</dbReference>
<dbReference type="GO" id="GO:0005524">
    <property type="term" value="F:ATP binding"/>
    <property type="evidence" value="ECO:0007669"/>
    <property type="project" value="UniProtKB-KW"/>
</dbReference>
<dbReference type="Proteomes" id="UP000515163">
    <property type="component" value="Unplaced"/>
</dbReference>
<protein>
    <recommendedName>
        <fullName evidence="1">RNA helicase</fullName>
        <ecNumber evidence="1">3.6.4.13</ecNumber>
    </recommendedName>
</protein>
<dbReference type="SUPFAM" id="SSF52540">
    <property type="entry name" value="P-loop containing nucleoside triphosphate hydrolases"/>
    <property type="match status" value="1"/>
</dbReference>
<keyword evidence="3" id="KW-0378">Hydrolase</keyword>
<keyword evidence="5" id="KW-0067">ATP-binding</keyword>
<dbReference type="PROSITE" id="PS51192">
    <property type="entry name" value="HELICASE_ATP_BIND_1"/>
    <property type="match status" value="1"/>
</dbReference>
<organism evidence="10 11">
    <name type="scientific">Actinia tenebrosa</name>
    <name type="common">Australian red waratah sea anemone</name>
    <dbReference type="NCBI Taxonomy" id="6105"/>
    <lineage>
        <taxon>Eukaryota</taxon>
        <taxon>Metazoa</taxon>
        <taxon>Cnidaria</taxon>
        <taxon>Anthozoa</taxon>
        <taxon>Hexacorallia</taxon>
        <taxon>Actiniaria</taxon>
        <taxon>Actiniidae</taxon>
        <taxon>Actinia</taxon>
    </lineage>
</organism>
<dbReference type="GeneID" id="116300599"/>
<evidence type="ECO:0000259" key="8">
    <source>
        <dbReference type="PROSITE" id="PS51194"/>
    </source>
</evidence>
<evidence type="ECO:0000256" key="3">
    <source>
        <dbReference type="ARBA" id="ARBA00022801"/>
    </source>
</evidence>
<evidence type="ECO:0000313" key="11">
    <source>
        <dbReference type="RefSeq" id="XP_031565353.1"/>
    </source>
</evidence>
<dbReference type="Gene3D" id="3.40.50.300">
    <property type="entry name" value="P-loop containing nucleotide triphosphate hydrolases"/>
    <property type="match status" value="2"/>
</dbReference>
<keyword evidence="10" id="KW-1185">Reference proteome</keyword>
<feature type="domain" description="Helicase C-terminal" evidence="8">
    <location>
        <begin position="336"/>
        <end position="525"/>
    </location>
</feature>
<reference evidence="11" key="1">
    <citation type="submission" date="2025-08" db="UniProtKB">
        <authorList>
            <consortium name="RefSeq"/>
        </authorList>
    </citation>
    <scope>IDENTIFICATION</scope>
    <source>
        <tissue evidence="11">Tentacle</tissue>
    </source>
</reference>
<evidence type="ECO:0000259" key="7">
    <source>
        <dbReference type="PROSITE" id="PS51192"/>
    </source>
</evidence>
<dbReference type="InterPro" id="IPR050079">
    <property type="entry name" value="DEAD_box_RNA_helicase"/>
</dbReference>
<dbReference type="AlphaFoldDB" id="A0A6P8IAY6"/>
<dbReference type="CDD" id="cd18787">
    <property type="entry name" value="SF2_C_DEAD"/>
    <property type="match status" value="1"/>
</dbReference>
<dbReference type="InParanoid" id="A0A6P8IAY6"/>
<proteinExistence type="predicted"/>
<dbReference type="InterPro" id="IPR027417">
    <property type="entry name" value="P-loop_NTPase"/>
</dbReference>
<keyword evidence="2" id="KW-0547">Nucleotide-binding</keyword>
<dbReference type="RefSeq" id="XP_031565353.1">
    <property type="nucleotide sequence ID" value="XM_031709493.1"/>
</dbReference>
<evidence type="ECO:0000256" key="2">
    <source>
        <dbReference type="ARBA" id="ARBA00022741"/>
    </source>
</evidence>